<reference evidence="2" key="1">
    <citation type="submission" date="2020-03" db="EMBL/GenBank/DDBJ databases">
        <authorList>
            <person name="Weist P."/>
        </authorList>
    </citation>
    <scope>NUCLEOTIDE SEQUENCE</scope>
</reference>
<name>A0A9N7Z2D0_PLEPL</name>
<organism evidence="2 3">
    <name type="scientific">Pleuronectes platessa</name>
    <name type="common">European plaice</name>
    <dbReference type="NCBI Taxonomy" id="8262"/>
    <lineage>
        <taxon>Eukaryota</taxon>
        <taxon>Metazoa</taxon>
        <taxon>Chordata</taxon>
        <taxon>Craniata</taxon>
        <taxon>Vertebrata</taxon>
        <taxon>Euteleostomi</taxon>
        <taxon>Actinopterygii</taxon>
        <taxon>Neopterygii</taxon>
        <taxon>Teleostei</taxon>
        <taxon>Neoteleostei</taxon>
        <taxon>Acanthomorphata</taxon>
        <taxon>Carangaria</taxon>
        <taxon>Pleuronectiformes</taxon>
        <taxon>Pleuronectoidei</taxon>
        <taxon>Pleuronectidae</taxon>
        <taxon>Pleuronectes</taxon>
    </lineage>
</organism>
<proteinExistence type="predicted"/>
<keyword evidence="3" id="KW-1185">Reference proteome</keyword>
<evidence type="ECO:0000256" key="1">
    <source>
        <dbReference type="SAM" id="MobiDB-lite"/>
    </source>
</evidence>
<feature type="region of interest" description="Disordered" evidence="1">
    <location>
        <begin position="142"/>
        <end position="181"/>
    </location>
</feature>
<feature type="region of interest" description="Disordered" evidence="1">
    <location>
        <begin position="48"/>
        <end position="76"/>
    </location>
</feature>
<comment type="caution">
    <text evidence="2">The sequence shown here is derived from an EMBL/GenBank/DDBJ whole genome shotgun (WGS) entry which is preliminary data.</text>
</comment>
<feature type="compositionally biased region" description="Basic and acidic residues" evidence="1">
    <location>
        <begin position="62"/>
        <end position="72"/>
    </location>
</feature>
<dbReference type="AlphaFoldDB" id="A0A9N7Z2D0"/>
<protein>
    <submittedName>
        <fullName evidence="2">Uncharacterized protein</fullName>
    </submittedName>
</protein>
<evidence type="ECO:0000313" key="3">
    <source>
        <dbReference type="Proteomes" id="UP001153269"/>
    </source>
</evidence>
<accession>A0A9N7Z2D0</accession>
<evidence type="ECO:0000313" key="2">
    <source>
        <dbReference type="EMBL" id="CAB1447266.1"/>
    </source>
</evidence>
<gene>
    <name evidence="2" type="ORF">PLEPLA_LOCUS34960</name>
</gene>
<sequence>MCGFHSNWRSTDTGADWCRLVQTGADWCRLGRGFRDGSEIISVNASAVKSESSRKTRAGRGSARDTKRDHVPQRSGSTAGICCERIQETQSHRPQCRVHDHQPDHMCGAPELFINLAPGLKSLFKPASTFPVCQRHLAPRYPRPPPPHHPGAHVQHNPFQKRRGNPSAADEEEGGLCVRTAAPTQQEADLLRC</sequence>
<dbReference type="EMBL" id="CADEAL010003940">
    <property type="protein sequence ID" value="CAB1447266.1"/>
    <property type="molecule type" value="Genomic_DNA"/>
</dbReference>
<dbReference type="Proteomes" id="UP001153269">
    <property type="component" value="Unassembled WGS sequence"/>
</dbReference>